<dbReference type="EMBL" id="JAAHFQ010000831">
    <property type="protein sequence ID" value="NER31479.1"/>
    <property type="molecule type" value="Genomic_DNA"/>
</dbReference>
<evidence type="ECO:0000313" key="7">
    <source>
        <dbReference type="EMBL" id="NER31479.1"/>
    </source>
</evidence>
<feature type="domain" description="Major facilitator superfamily (MFS) profile" evidence="6">
    <location>
        <begin position="43"/>
        <end position="460"/>
    </location>
</feature>
<gene>
    <name evidence="7" type="ORF">F6J89_28650</name>
</gene>
<sequence>MISRSELVGSSFPPLRLKSTAKNLLHPDYPFQPSRFPFFYGWIILAVCTVGMIMSLPGHTMGLSIFTDHLLLASGLSRLELSNAYLVGTLASGLLLPIGGVLLDRFGARALVIGSSIWLAVTLCYLSFSDQLATLLDNQLPIELYSTIVLVILVLGFISLGFSGQGMLTMISLITLGKWFERRRGFTSSIAGILMSFGFAIIPLMLSSWMNIWGWRHTLVIMAVFIGIGMGVVGWIFYRDNPEECGLSMDGAAETSSVNLEPAVESDLQDFTRDQALRTSMFWVVTLALSCQTLVVTAITFHIVDIGAEAGLSEIQVLALFLPMTIISTIIGYLVGMAADRFPLKYMFILMILFQAVSVVCSGNMDSLWFRWLTVVGLGTSGGCFSTLSAVALPHFFGRAYLGAISGVQMMVTICLSAIGPSLLAMFKGQFGSYQSGLYVCCIFPAVVLILAILARNPQEQAN</sequence>
<dbReference type="Pfam" id="PF07690">
    <property type="entry name" value="MFS_1"/>
    <property type="match status" value="1"/>
</dbReference>
<keyword evidence="2 5" id="KW-0812">Transmembrane</keyword>
<feature type="transmembrane region" description="Helical" evidence="5">
    <location>
        <begin position="218"/>
        <end position="238"/>
    </location>
</feature>
<dbReference type="PROSITE" id="PS50850">
    <property type="entry name" value="MFS"/>
    <property type="match status" value="1"/>
</dbReference>
<feature type="transmembrane region" description="Helical" evidence="5">
    <location>
        <begin position="38"/>
        <end position="56"/>
    </location>
</feature>
<dbReference type="InterPro" id="IPR036259">
    <property type="entry name" value="MFS_trans_sf"/>
</dbReference>
<comment type="subcellular location">
    <subcellularLocation>
        <location evidence="1">Cell membrane</location>
        <topology evidence="1">Multi-pass membrane protein</topology>
    </subcellularLocation>
</comment>
<dbReference type="InterPro" id="IPR011701">
    <property type="entry name" value="MFS"/>
</dbReference>
<dbReference type="GO" id="GO:0022857">
    <property type="term" value="F:transmembrane transporter activity"/>
    <property type="evidence" value="ECO:0007669"/>
    <property type="project" value="InterPro"/>
</dbReference>
<feature type="transmembrane region" description="Helical" evidence="5">
    <location>
        <begin position="281"/>
        <end position="303"/>
    </location>
</feature>
<dbReference type="Gene3D" id="1.20.1250.20">
    <property type="entry name" value="MFS general substrate transporter like domains"/>
    <property type="match status" value="2"/>
</dbReference>
<evidence type="ECO:0000256" key="5">
    <source>
        <dbReference type="SAM" id="Phobius"/>
    </source>
</evidence>
<dbReference type="PANTHER" id="PTHR11360:SF308">
    <property type="entry name" value="BLL3089 PROTEIN"/>
    <property type="match status" value="1"/>
</dbReference>
<comment type="caution">
    <text evidence="7">The sequence shown here is derived from an EMBL/GenBank/DDBJ whole genome shotgun (WGS) entry which is preliminary data.</text>
</comment>
<keyword evidence="3 5" id="KW-1133">Transmembrane helix</keyword>
<evidence type="ECO:0000259" key="6">
    <source>
        <dbReference type="PROSITE" id="PS50850"/>
    </source>
</evidence>
<proteinExistence type="predicted"/>
<feature type="transmembrane region" description="Helical" evidence="5">
    <location>
        <begin position="371"/>
        <end position="393"/>
    </location>
</feature>
<protein>
    <submittedName>
        <fullName evidence="7">MFS transporter</fullName>
    </submittedName>
</protein>
<feature type="transmembrane region" description="Helical" evidence="5">
    <location>
        <begin position="186"/>
        <end position="206"/>
    </location>
</feature>
<feature type="transmembrane region" description="Helical" evidence="5">
    <location>
        <begin position="148"/>
        <end position="174"/>
    </location>
</feature>
<evidence type="ECO:0000256" key="2">
    <source>
        <dbReference type="ARBA" id="ARBA00022692"/>
    </source>
</evidence>
<dbReference type="InterPro" id="IPR050327">
    <property type="entry name" value="Proton-linked_MCT"/>
</dbReference>
<dbReference type="GO" id="GO:0005886">
    <property type="term" value="C:plasma membrane"/>
    <property type="evidence" value="ECO:0007669"/>
    <property type="project" value="UniProtKB-SubCell"/>
</dbReference>
<evidence type="ECO:0000256" key="3">
    <source>
        <dbReference type="ARBA" id="ARBA00022989"/>
    </source>
</evidence>
<evidence type="ECO:0000256" key="1">
    <source>
        <dbReference type="ARBA" id="ARBA00004651"/>
    </source>
</evidence>
<keyword evidence="4 5" id="KW-0472">Membrane</keyword>
<reference evidence="7" key="1">
    <citation type="submission" date="2019-11" db="EMBL/GenBank/DDBJ databases">
        <title>Genomic insights into an expanded diversity of filamentous marine cyanobacteria reveals the extraordinary biosynthetic potential of Moorea and Okeania.</title>
        <authorList>
            <person name="Ferreira Leao T."/>
            <person name="Wang M."/>
            <person name="Moss N."/>
            <person name="Da Silva R."/>
            <person name="Sanders J."/>
            <person name="Nurk S."/>
            <person name="Gurevich A."/>
            <person name="Humphrey G."/>
            <person name="Reher R."/>
            <person name="Zhu Q."/>
            <person name="Belda-Ferre P."/>
            <person name="Glukhov E."/>
            <person name="Rex R."/>
            <person name="Dorrestein P.C."/>
            <person name="Knight R."/>
            <person name="Pevzner P."/>
            <person name="Gerwick W.H."/>
            <person name="Gerwick L."/>
        </authorList>
    </citation>
    <scope>NUCLEOTIDE SEQUENCE</scope>
    <source>
        <strain evidence="7">SIO1C4</strain>
    </source>
</reference>
<feature type="transmembrane region" description="Helical" evidence="5">
    <location>
        <begin position="315"/>
        <end position="335"/>
    </location>
</feature>
<name>A0A6B3NEE1_9CYAN</name>
<feature type="transmembrane region" description="Helical" evidence="5">
    <location>
        <begin position="110"/>
        <end position="128"/>
    </location>
</feature>
<evidence type="ECO:0000256" key="4">
    <source>
        <dbReference type="ARBA" id="ARBA00023136"/>
    </source>
</evidence>
<feature type="transmembrane region" description="Helical" evidence="5">
    <location>
        <begin position="400"/>
        <end position="424"/>
    </location>
</feature>
<dbReference type="AlphaFoldDB" id="A0A6B3NEE1"/>
<dbReference type="SUPFAM" id="SSF103473">
    <property type="entry name" value="MFS general substrate transporter"/>
    <property type="match status" value="1"/>
</dbReference>
<dbReference type="PANTHER" id="PTHR11360">
    <property type="entry name" value="MONOCARBOXYLATE TRANSPORTER"/>
    <property type="match status" value="1"/>
</dbReference>
<organism evidence="7">
    <name type="scientific">Symploca sp. SIO1C4</name>
    <dbReference type="NCBI Taxonomy" id="2607765"/>
    <lineage>
        <taxon>Bacteria</taxon>
        <taxon>Bacillati</taxon>
        <taxon>Cyanobacteriota</taxon>
        <taxon>Cyanophyceae</taxon>
        <taxon>Coleofasciculales</taxon>
        <taxon>Coleofasciculaceae</taxon>
        <taxon>Symploca</taxon>
    </lineage>
</organism>
<feature type="transmembrane region" description="Helical" evidence="5">
    <location>
        <begin position="347"/>
        <end position="365"/>
    </location>
</feature>
<feature type="transmembrane region" description="Helical" evidence="5">
    <location>
        <begin position="436"/>
        <end position="455"/>
    </location>
</feature>
<feature type="transmembrane region" description="Helical" evidence="5">
    <location>
        <begin position="84"/>
        <end position="103"/>
    </location>
</feature>
<accession>A0A6B3NEE1</accession>
<dbReference type="InterPro" id="IPR020846">
    <property type="entry name" value="MFS_dom"/>
</dbReference>